<reference evidence="3" key="2">
    <citation type="submission" date="2021-04" db="EMBL/GenBank/DDBJ databases">
        <authorList>
            <person name="Podell S."/>
        </authorList>
    </citation>
    <scope>NUCLEOTIDE SEQUENCE</scope>
    <source>
        <strain evidence="3">Hildebrandi</strain>
    </source>
</reference>
<gene>
    <name evidence="3" type="ORF">IV203_016356</name>
    <name evidence="2" type="ORF">IV203_017412</name>
</gene>
<feature type="region of interest" description="Disordered" evidence="1">
    <location>
        <begin position="344"/>
        <end position="389"/>
    </location>
</feature>
<dbReference type="EMBL" id="JAGRRH010000099">
    <property type="protein sequence ID" value="KAG7336963.1"/>
    <property type="molecule type" value="Genomic_DNA"/>
</dbReference>
<feature type="region of interest" description="Disordered" evidence="1">
    <location>
        <begin position="1"/>
        <end position="33"/>
    </location>
</feature>
<feature type="compositionally biased region" description="Low complexity" evidence="1">
    <location>
        <begin position="7"/>
        <end position="23"/>
    </location>
</feature>
<dbReference type="OrthoDB" id="57297at2759"/>
<evidence type="ECO:0000313" key="4">
    <source>
        <dbReference type="Proteomes" id="UP000693970"/>
    </source>
</evidence>
<dbReference type="EMBL" id="JAGRRH010000020">
    <property type="protein sequence ID" value="KAG7347651.1"/>
    <property type="molecule type" value="Genomic_DNA"/>
</dbReference>
<comment type="caution">
    <text evidence="3">The sequence shown here is derived from an EMBL/GenBank/DDBJ whole genome shotgun (WGS) entry which is preliminary data.</text>
</comment>
<dbReference type="Proteomes" id="UP000693970">
    <property type="component" value="Unassembled WGS sequence"/>
</dbReference>
<evidence type="ECO:0000313" key="2">
    <source>
        <dbReference type="EMBL" id="KAG7336963.1"/>
    </source>
</evidence>
<feature type="compositionally biased region" description="Basic and acidic residues" evidence="1">
    <location>
        <begin position="380"/>
        <end position="389"/>
    </location>
</feature>
<accession>A0A9K3PI58</accession>
<name>A0A9K3PI58_9STRA</name>
<proteinExistence type="predicted"/>
<dbReference type="AlphaFoldDB" id="A0A9K3PI58"/>
<evidence type="ECO:0000313" key="3">
    <source>
        <dbReference type="EMBL" id="KAG7347651.1"/>
    </source>
</evidence>
<reference evidence="3" key="1">
    <citation type="journal article" date="2021" name="Sci. Rep.">
        <title>Diploid genomic architecture of Nitzschia inconspicua, an elite biomass production diatom.</title>
        <authorList>
            <person name="Oliver A."/>
            <person name="Podell S."/>
            <person name="Pinowska A."/>
            <person name="Traller J.C."/>
            <person name="Smith S.R."/>
            <person name="McClure R."/>
            <person name="Beliaev A."/>
            <person name="Bohutskyi P."/>
            <person name="Hill E.A."/>
            <person name="Rabines A."/>
            <person name="Zheng H."/>
            <person name="Allen L.Z."/>
            <person name="Kuo A."/>
            <person name="Grigoriev I.V."/>
            <person name="Allen A.E."/>
            <person name="Hazlebeck D."/>
            <person name="Allen E.E."/>
        </authorList>
    </citation>
    <scope>NUCLEOTIDE SEQUENCE</scope>
    <source>
        <strain evidence="3">Hildebrandi</strain>
    </source>
</reference>
<keyword evidence="4" id="KW-1185">Reference proteome</keyword>
<feature type="compositionally biased region" description="Low complexity" evidence="1">
    <location>
        <begin position="415"/>
        <end position="439"/>
    </location>
</feature>
<evidence type="ECO:0000256" key="1">
    <source>
        <dbReference type="SAM" id="MobiDB-lite"/>
    </source>
</evidence>
<feature type="region of interest" description="Disordered" evidence="1">
    <location>
        <begin position="415"/>
        <end position="445"/>
    </location>
</feature>
<protein>
    <submittedName>
        <fullName evidence="3">Uncharacterized protein</fullName>
    </submittedName>
</protein>
<organism evidence="3 4">
    <name type="scientific">Nitzschia inconspicua</name>
    <dbReference type="NCBI Taxonomy" id="303405"/>
    <lineage>
        <taxon>Eukaryota</taxon>
        <taxon>Sar</taxon>
        <taxon>Stramenopiles</taxon>
        <taxon>Ochrophyta</taxon>
        <taxon>Bacillariophyta</taxon>
        <taxon>Bacillariophyceae</taxon>
        <taxon>Bacillariophycidae</taxon>
        <taxon>Bacillariales</taxon>
        <taxon>Bacillariaceae</taxon>
        <taxon>Nitzschia</taxon>
    </lineage>
</organism>
<sequence>MSRRLSVHSSHSSSSLSPSSQSSERTDVSDTSLGLGDLQANLDSIMSNTYVTMPDGTKVEVTPQSGKATPLVNVAQLTSEDRLALDKTKIIKQEIQIASFNMKPSRKWTSILQISIHHQAAGLSVLLVLSTSRQYIPRKVNEEYNKLPVSQKGGPTMLHLMIFNLLSSTDSLVHALTSKIKSLKLSSYPGEDVGKAVTHLRTLVRCLKKLKRRNAEGHEIDLVPHDLTKQLYDILQTSSCEEFNALWKLPGRSSERKQKILSTGVSALEDPELVLSAAQTHYHNLCTDGKWTGVTQNKATFPAFTKKKDAVAFLGQIHCHNCGGPHLFRDCTEPQDEARIKANRKRFKDAKKVARTGSSKDKPQPQSNSTRRTKWPPRPKKGEPNRTMIDGKLHYYHFKSSKWLPVDAAPSQQANVVASSNTNSSTATAPTAAPSTAAADMDPTKRRQASLALTKFRQEFSDAFSVLTDVFQE</sequence>